<evidence type="ECO:0000313" key="1">
    <source>
        <dbReference type="EMBL" id="MFD2741608.1"/>
    </source>
</evidence>
<reference evidence="2" key="1">
    <citation type="journal article" date="2019" name="Int. J. Syst. Evol. Microbiol.">
        <title>The Global Catalogue of Microorganisms (GCM) 10K type strain sequencing project: providing services to taxonomists for standard genome sequencing and annotation.</title>
        <authorList>
            <consortium name="The Broad Institute Genomics Platform"/>
            <consortium name="The Broad Institute Genome Sequencing Center for Infectious Disease"/>
            <person name="Wu L."/>
            <person name="Ma J."/>
        </authorList>
    </citation>
    <scope>NUCLEOTIDE SEQUENCE [LARGE SCALE GENOMIC DNA]</scope>
    <source>
        <strain evidence="2">TISTR 2562</strain>
    </source>
</reference>
<comment type="caution">
    <text evidence="1">The sequence shown here is derived from an EMBL/GenBank/DDBJ whole genome shotgun (WGS) entry which is preliminary data.</text>
</comment>
<organism evidence="1 2">
    <name type="scientific">Sulfitobacter aestuarii</name>
    <dbReference type="NCBI Taxonomy" id="2161676"/>
    <lineage>
        <taxon>Bacteria</taxon>
        <taxon>Pseudomonadati</taxon>
        <taxon>Pseudomonadota</taxon>
        <taxon>Alphaproteobacteria</taxon>
        <taxon>Rhodobacterales</taxon>
        <taxon>Roseobacteraceae</taxon>
        <taxon>Sulfitobacter</taxon>
    </lineage>
</organism>
<evidence type="ECO:0000313" key="2">
    <source>
        <dbReference type="Proteomes" id="UP001597474"/>
    </source>
</evidence>
<gene>
    <name evidence="1" type="ORF">ACFSUD_18755</name>
</gene>
<sequence length="506" mass="57240">MPLRQKVFCHVGMTKAASTSIQNTLDYGREALLAQGILFPASCFTRRNPTDLTRTSGNLELLRMLKNGTEGAFIEECRQHEDRAESLVLSAENLLFDQSEGQLEPLARLLESTEVVMIAVVRHQIDWLVSRYTESVTGGWHNECRSIDRYCRDRMVDGVLDYGKRVAWLAKLLNAQTVHVLDYGSLTRDGKLVSTVLDLCGVDQARFREDTRDDMALSRARSDNRRSVSATAIEAQRSLNVFTDILPPRNRVTWLSERRLEWKSGADNPHETAALLPSPKTLRDLEKHVAPFNAKLSDRYLGGADFESQTDNLQDGLIRRQLSRRRLTDQFVRGMQGFLEIRDMADRQPVKVDRFPPPLTAPAEEVTRLCALYRRASVILECPSGYMTLIAAGLPDKRIMTLEPDPVKRAALIEFLDCMEPLGRIDVHHQAQPLNIWNHEHFQPPDMIHLGPDSAAHVEDLVALTQNEVKIAIEDASGSSLAALDIPRLREKRRTGTLWELHIDAR</sequence>
<dbReference type="SUPFAM" id="SSF52540">
    <property type="entry name" value="P-loop containing nucleoside triphosphate hydrolases"/>
    <property type="match status" value="1"/>
</dbReference>
<keyword evidence="2" id="KW-1185">Reference proteome</keyword>
<accession>A0ABW5U8E7</accession>
<proteinExistence type="predicted"/>
<protein>
    <recommendedName>
        <fullName evidence="3">Sulfotransferase family protein</fullName>
    </recommendedName>
</protein>
<dbReference type="Gene3D" id="3.40.50.300">
    <property type="entry name" value="P-loop containing nucleotide triphosphate hydrolases"/>
    <property type="match status" value="1"/>
</dbReference>
<dbReference type="RefSeq" id="WP_386376034.1">
    <property type="nucleotide sequence ID" value="NZ_JBHUMP010000033.1"/>
</dbReference>
<dbReference type="Proteomes" id="UP001597474">
    <property type="component" value="Unassembled WGS sequence"/>
</dbReference>
<dbReference type="InterPro" id="IPR027417">
    <property type="entry name" value="P-loop_NTPase"/>
</dbReference>
<dbReference type="EMBL" id="JBHUMP010000033">
    <property type="protein sequence ID" value="MFD2741608.1"/>
    <property type="molecule type" value="Genomic_DNA"/>
</dbReference>
<name>A0ABW5U8E7_9RHOB</name>
<evidence type="ECO:0008006" key="3">
    <source>
        <dbReference type="Google" id="ProtNLM"/>
    </source>
</evidence>